<name>A0A140FW46_PSEPK</name>
<dbReference type="OrthoDB" id="7008540at2"/>
<dbReference type="STRING" id="160488.PP_5492"/>
<evidence type="ECO:0000313" key="2">
    <source>
        <dbReference type="Proteomes" id="UP000000556"/>
    </source>
</evidence>
<protein>
    <submittedName>
        <fullName evidence="1">Uncharacterized protein</fullName>
    </submittedName>
</protein>
<keyword evidence="2" id="KW-1185">Reference proteome</keyword>
<evidence type="ECO:0000313" key="1">
    <source>
        <dbReference type="EMBL" id="AMM02829.1"/>
    </source>
</evidence>
<dbReference type="EMBL" id="AE015451">
    <property type="protein sequence ID" value="AMM02829.1"/>
    <property type="molecule type" value="Genomic_DNA"/>
</dbReference>
<reference evidence="1 2" key="2">
    <citation type="journal article" date="2016" name="Environ. Microbiol.">
        <title>The revisited genome of Pseudomonas putida KT2440 enlightens its value as a robust metabolic chassis.</title>
        <authorList>
            <person name="Belda E."/>
            <person name="van Heck R.G."/>
            <person name="Lopez-Sanchez M.J."/>
            <person name="Cruveiller S."/>
            <person name="Barbe V."/>
            <person name="Fraser C."/>
            <person name="Klenk H.P."/>
            <person name="Petersen J."/>
            <person name="Morgat A."/>
            <person name="Nikel P.I."/>
            <person name="Vallenet D."/>
            <person name="Rouy Z."/>
            <person name="Sekowska A."/>
            <person name="Martins Dos Santos V.A."/>
            <person name="de Lorenzo V."/>
            <person name="Danchin A."/>
            <person name="Medigue C."/>
        </authorList>
    </citation>
    <scope>NUCLEOTIDE SEQUENCE [LARGE SCALE GENOMIC DNA]</scope>
    <source>
        <strain evidence="2">ATCC 47054 / DSM 6125 / CFBP 8728 / NCIMB 11950 / KT2440</strain>
    </source>
</reference>
<gene>
    <name evidence="1" type="ordered locus">PP_5492</name>
</gene>
<organism evidence="1 2">
    <name type="scientific">Pseudomonas putida (strain ATCC 47054 / DSM 6125 / CFBP 8728 / NCIMB 11950 / KT2440)</name>
    <dbReference type="NCBI Taxonomy" id="160488"/>
    <lineage>
        <taxon>Bacteria</taxon>
        <taxon>Pseudomonadati</taxon>
        <taxon>Pseudomonadota</taxon>
        <taxon>Gammaproteobacteria</taxon>
        <taxon>Pseudomonadales</taxon>
        <taxon>Pseudomonadaceae</taxon>
        <taxon>Pseudomonas</taxon>
    </lineage>
</organism>
<reference evidence="1 2" key="1">
    <citation type="journal article" date="2002" name="Environ. Microbiol.">
        <title>Complete genome sequence and comparative analysis of the metabolically versatile Pseudomonas putida KT2440.</title>
        <authorList>
            <person name="Nelson K.E."/>
            <person name="Weinel C."/>
            <person name="Paulsen I.T."/>
            <person name="Dodson R.J."/>
            <person name="Hilbert H."/>
            <person name="Martins dos Santos V.A."/>
            <person name="Fouts D.E."/>
            <person name="Gill S.R."/>
            <person name="Pop M."/>
            <person name="Holmes M."/>
            <person name="Brinkac L."/>
            <person name="Beanan M."/>
            <person name="DeBoy R.T."/>
            <person name="Daugherty S."/>
            <person name="Kolonay J."/>
            <person name="Madupu R."/>
            <person name="Nelson W."/>
            <person name="White O."/>
            <person name="Peterson J."/>
            <person name="Khouri H."/>
            <person name="Hance I."/>
            <person name="Chris Lee P."/>
            <person name="Holtzapple E."/>
            <person name="Scanlan D."/>
            <person name="Tran K."/>
            <person name="Moazzez A."/>
            <person name="Utterback T."/>
            <person name="Rizzo M."/>
            <person name="Lee K."/>
            <person name="Kosack D."/>
            <person name="Moestl D."/>
            <person name="Wedler H."/>
            <person name="Lauber J."/>
            <person name="Stjepandic D."/>
            <person name="Hoheisel J."/>
            <person name="Straetz M."/>
            <person name="Heim S."/>
            <person name="Kiewitz C."/>
            <person name="Eisen J.A."/>
            <person name="Timmis K.N."/>
            <person name="Dusterhoft A."/>
            <person name="Tummler B."/>
            <person name="Fraser C.M."/>
        </authorList>
    </citation>
    <scope>NUCLEOTIDE SEQUENCE [LARGE SCALE GENOMIC DNA]</scope>
    <source>
        <strain evidence="2">ATCC 47054 / DSM 6125 / CFBP 8728 / NCIMB 11950 / KT2440</strain>
    </source>
</reference>
<proteinExistence type="predicted"/>
<accession>A0A140FW46</accession>
<dbReference type="AlphaFoldDB" id="A0A140FW46"/>
<dbReference type="Proteomes" id="UP000000556">
    <property type="component" value="Chromosome"/>
</dbReference>
<dbReference type="BioCyc" id="PPUT160488:G1G01-2058-MONOMER"/>
<sequence length="183" mass="21047">MTTRLRVGHSGLGLAIRRLARDSSKQRFVVAFCSHRARRELSACDQKQRRSQHMKIEFLTDRGFEGSVSVEAGPFKKWLKINHPEVEVVSPQNATIFDLHDYSYIMPLVNLANDMTLQNYLTLVIQYLEIYTNSRLEGDTDEVQISAFYQDGNITKEFNFKGSTDALKSSMKKFDLNKFMEAP</sequence>
<dbReference type="KEGG" id="ppu:PP_5492"/>